<keyword evidence="10" id="KW-1185">Reference proteome</keyword>
<evidence type="ECO:0000256" key="4">
    <source>
        <dbReference type="ARBA" id="ARBA00023134"/>
    </source>
</evidence>
<evidence type="ECO:0000256" key="7">
    <source>
        <dbReference type="PIRSR" id="PIRSR601019-2"/>
    </source>
</evidence>
<dbReference type="SUPFAM" id="SSF52540">
    <property type="entry name" value="P-loop containing nucleoside triphosphate hydrolases"/>
    <property type="match status" value="1"/>
</dbReference>
<feature type="binding site" evidence="6">
    <location>
        <begin position="317"/>
        <end position="321"/>
    </location>
    <ligand>
        <name>GTP</name>
        <dbReference type="ChEBI" id="CHEBI:37565"/>
    </ligand>
</feature>
<evidence type="ECO:0000256" key="2">
    <source>
        <dbReference type="ARBA" id="ARBA00022741"/>
    </source>
</evidence>
<feature type="region of interest" description="Disordered" evidence="8">
    <location>
        <begin position="1"/>
        <end position="31"/>
    </location>
</feature>
<dbReference type="GO" id="GO:0001664">
    <property type="term" value="F:G protein-coupled receptor binding"/>
    <property type="evidence" value="ECO:0007669"/>
    <property type="project" value="InterPro"/>
</dbReference>
<dbReference type="PRINTS" id="PR01241">
    <property type="entry name" value="GPROTEINAFNG"/>
</dbReference>
<gene>
    <name evidence="9" type="ORF">DAPK24_053580</name>
</gene>
<organism evidence="9 10">
    <name type="scientific">Pichia kluyveri</name>
    <name type="common">Yeast</name>
    <dbReference type="NCBI Taxonomy" id="36015"/>
    <lineage>
        <taxon>Eukaryota</taxon>
        <taxon>Fungi</taxon>
        <taxon>Dikarya</taxon>
        <taxon>Ascomycota</taxon>
        <taxon>Saccharomycotina</taxon>
        <taxon>Pichiomycetes</taxon>
        <taxon>Pichiales</taxon>
        <taxon>Pichiaceae</taxon>
        <taxon>Pichia</taxon>
    </lineage>
</organism>
<dbReference type="CDD" id="cd00066">
    <property type="entry name" value="G-alpha"/>
    <property type="match status" value="1"/>
</dbReference>
<dbReference type="PRINTS" id="PR00318">
    <property type="entry name" value="GPROTEINA"/>
</dbReference>
<dbReference type="InterPro" id="IPR027417">
    <property type="entry name" value="P-loop_NTPase"/>
</dbReference>
<proteinExistence type="predicted"/>
<protein>
    <submittedName>
        <fullName evidence="9">Guanine nucleotide-binding protein subunit alpha</fullName>
    </submittedName>
</protein>
<dbReference type="Proteomes" id="UP001378960">
    <property type="component" value="Unassembled WGS sequence"/>
</dbReference>
<dbReference type="AlphaFoldDB" id="A0AAV5RB49"/>
<feature type="binding site" evidence="6">
    <location>
        <position position="442"/>
    </location>
    <ligand>
        <name>GTP</name>
        <dbReference type="ChEBI" id="CHEBI:37565"/>
    </ligand>
</feature>
<dbReference type="Pfam" id="PF00503">
    <property type="entry name" value="G-alpha"/>
    <property type="match status" value="1"/>
</dbReference>
<dbReference type="GO" id="GO:0005834">
    <property type="term" value="C:heterotrimeric G-protein complex"/>
    <property type="evidence" value="ECO:0007669"/>
    <property type="project" value="InterPro"/>
</dbReference>
<dbReference type="GO" id="GO:0031683">
    <property type="term" value="F:G-protein beta/gamma-subunit complex binding"/>
    <property type="evidence" value="ECO:0007669"/>
    <property type="project" value="InterPro"/>
</dbReference>
<evidence type="ECO:0000256" key="1">
    <source>
        <dbReference type="ARBA" id="ARBA00022723"/>
    </source>
</evidence>
<dbReference type="InterPro" id="IPR001019">
    <property type="entry name" value="Gprotein_alpha_su"/>
</dbReference>
<evidence type="ECO:0000256" key="3">
    <source>
        <dbReference type="ARBA" id="ARBA00022842"/>
    </source>
</evidence>
<dbReference type="Gene3D" id="3.40.50.300">
    <property type="entry name" value="P-loop containing nucleotide triphosphate hydrolases"/>
    <property type="match status" value="2"/>
</dbReference>
<evidence type="ECO:0000256" key="5">
    <source>
        <dbReference type="ARBA" id="ARBA00023224"/>
    </source>
</evidence>
<evidence type="ECO:0000313" key="9">
    <source>
        <dbReference type="EMBL" id="GMM48760.1"/>
    </source>
</evidence>
<keyword evidence="1 7" id="KW-0479">Metal-binding</keyword>
<comment type="caution">
    <text evidence="9">The sequence shown here is derived from an EMBL/GenBank/DDBJ whole genome shotgun (WGS) entry which is preliminary data.</text>
</comment>
<keyword evidence="5" id="KW-0807">Transducer</keyword>
<dbReference type="GO" id="GO:0005737">
    <property type="term" value="C:cytoplasm"/>
    <property type="evidence" value="ECO:0007669"/>
    <property type="project" value="TreeGrafter"/>
</dbReference>
<dbReference type="FunFam" id="3.40.50.300:FF:000563">
    <property type="entry name" value="Guanine nucleotide-binding protein alpha subunit"/>
    <property type="match status" value="1"/>
</dbReference>
<name>A0AAV5RB49_PICKL</name>
<accession>A0AAV5RB49</accession>
<feature type="binding site" evidence="6">
    <location>
        <begin position="70"/>
        <end position="75"/>
    </location>
    <ligand>
        <name>GTP</name>
        <dbReference type="ChEBI" id="CHEBI:37565"/>
    </ligand>
</feature>
<dbReference type="GO" id="GO:0000750">
    <property type="term" value="P:pheromone-dependent signal transduction involved in conjugation with cellular fusion"/>
    <property type="evidence" value="ECO:0007669"/>
    <property type="project" value="TreeGrafter"/>
</dbReference>
<dbReference type="InterPro" id="IPR002975">
    <property type="entry name" value="Fungi_Gprotein_alpha"/>
</dbReference>
<dbReference type="GO" id="GO:0005525">
    <property type="term" value="F:GTP binding"/>
    <property type="evidence" value="ECO:0007669"/>
    <property type="project" value="UniProtKB-KW"/>
</dbReference>
<reference evidence="9 10" key="1">
    <citation type="journal article" date="2023" name="Elife">
        <title>Identification of key yeast species and microbe-microbe interactions impacting larval growth of Drosophila in the wild.</title>
        <authorList>
            <person name="Mure A."/>
            <person name="Sugiura Y."/>
            <person name="Maeda R."/>
            <person name="Honda K."/>
            <person name="Sakurai N."/>
            <person name="Takahashi Y."/>
            <person name="Watada M."/>
            <person name="Katoh T."/>
            <person name="Gotoh A."/>
            <person name="Gotoh Y."/>
            <person name="Taniguchi I."/>
            <person name="Nakamura K."/>
            <person name="Hayashi T."/>
            <person name="Katayama T."/>
            <person name="Uemura T."/>
            <person name="Hattori Y."/>
        </authorList>
    </citation>
    <scope>NUCLEOTIDE SEQUENCE [LARGE SCALE GENOMIC DNA]</scope>
    <source>
        <strain evidence="9 10">PK-24</strain>
    </source>
</reference>
<dbReference type="PANTHER" id="PTHR10218:SF302">
    <property type="entry name" value="GUANINE NUCLEOTIDE-BINDING PROTEIN ALPHA-5 SUBUNIT"/>
    <property type="match status" value="1"/>
</dbReference>
<feature type="binding site" evidence="7">
    <location>
        <position position="74"/>
    </location>
    <ligand>
        <name>Mg(2+)</name>
        <dbReference type="ChEBI" id="CHEBI:18420"/>
    </ligand>
</feature>
<dbReference type="SUPFAM" id="SSF47895">
    <property type="entry name" value="Transducin (alpha subunit), insertion domain"/>
    <property type="match status" value="1"/>
</dbReference>
<dbReference type="InterPro" id="IPR011025">
    <property type="entry name" value="GproteinA_insert"/>
</dbReference>
<dbReference type="EMBL" id="BTGB01000009">
    <property type="protein sequence ID" value="GMM48760.1"/>
    <property type="molecule type" value="Genomic_DNA"/>
</dbReference>
<dbReference type="SMART" id="SM00275">
    <property type="entry name" value="G_alpha"/>
    <property type="match status" value="1"/>
</dbReference>
<evidence type="ECO:0000256" key="6">
    <source>
        <dbReference type="PIRSR" id="PIRSR601019-1"/>
    </source>
</evidence>
<dbReference type="GO" id="GO:0007186">
    <property type="term" value="P:G protein-coupled receptor signaling pathway"/>
    <property type="evidence" value="ECO:0007669"/>
    <property type="project" value="InterPro"/>
</dbReference>
<evidence type="ECO:0000313" key="10">
    <source>
        <dbReference type="Proteomes" id="UP001378960"/>
    </source>
</evidence>
<dbReference type="GO" id="GO:0046872">
    <property type="term" value="F:metal ion binding"/>
    <property type="evidence" value="ECO:0007669"/>
    <property type="project" value="UniProtKB-KW"/>
</dbReference>
<evidence type="ECO:0000256" key="8">
    <source>
        <dbReference type="SAM" id="MobiDB-lite"/>
    </source>
</evidence>
<dbReference type="PROSITE" id="PS51882">
    <property type="entry name" value="G_ALPHA"/>
    <property type="match status" value="1"/>
</dbReference>
<feature type="binding site" evidence="7">
    <location>
        <position position="298"/>
    </location>
    <ligand>
        <name>Mg(2+)</name>
        <dbReference type="ChEBI" id="CHEBI:18420"/>
    </ligand>
</feature>
<feature type="compositionally biased region" description="Polar residues" evidence="8">
    <location>
        <begin position="1"/>
        <end position="11"/>
    </location>
</feature>
<keyword evidence="4 6" id="KW-0342">GTP-binding</keyword>
<keyword evidence="3 7" id="KW-0460">Magnesium</keyword>
<dbReference type="PANTHER" id="PTHR10218">
    <property type="entry name" value="GTP-BINDING PROTEIN ALPHA SUBUNIT"/>
    <property type="match status" value="1"/>
</dbReference>
<feature type="binding site" evidence="6">
    <location>
        <begin position="386"/>
        <end position="389"/>
    </location>
    <ligand>
        <name>GTP</name>
        <dbReference type="ChEBI" id="CHEBI:37565"/>
    </ligand>
</feature>
<keyword evidence="2 6" id="KW-0547">Nucleotide-binding</keyword>
<dbReference type="GO" id="GO:0003924">
    <property type="term" value="F:GTPase activity"/>
    <property type="evidence" value="ECO:0007669"/>
    <property type="project" value="InterPro"/>
</dbReference>
<sequence length="470" mass="53951">MGCTASTPADSQFNQKQNNNNFNDNNNVQTRQPNMNQLQKLQDNKLEKMMQQGKANKKNQVKMLLLGAGESGKSTVLKQMRLLHLGGFSPQERNQYKNIIWADTVASMQTLIIQSRNLGIELESDNPNNSLYELKQMILNYQPLESIDTPAAGGATFLKDYLVKYSERSATDRRNKSNGRTDIGWLEDENNNSTDGTLVSDNLIDDYKETDELLKDYVGDKFNSPIKSTINKNVTKDEIADAINKLWKNDKGIKQVFNKSNLFQLEGSSPYFFENVKKYADDDYVCNDDDILKGRIKTTGITETNFNINGIKFKLLDAGGQRSERKKWIHCFQDITCACFVLAVSEYDQMLFEDERVNRMYEAIMLFDSLVNSKWFANTPFILFLNKVDLLKDKVRKSPVRKYFPDFDGKSNDAEDALKYFEKLFLSLNKTKRPIYVHRTCATDTQSMKFILTAVTDMVIQQNLKRSGLF</sequence>
<feature type="binding site" evidence="6">
    <location>
        <begin position="292"/>
        <end position="298"/>
    </location>
    <ligand>
        <name>GTP</name>
        <dbReference type="ChEBI" id="CHEBI:37565"/>
    </ligand>
</feature>
<feature type="compositionally biased region" description="Low complexity" evidence="8">
    <location>
        <begin position="12"/>
        <end position="29"/>
    </location>
</feature>